<sequence length="487" mass="54112">MEESGIANFTLQEVTHLRLDVDEVLAPAPLDNKDAHPAHHVDLERYYTFWKRLEHPDFATFFAESLLRRLKEVQLAQASSSHGSTALPSTDDESTPRAVSNGTPKHFRQSNKTVGNSRSADTDDDRLKTAMVGTLYILALYLPVDEEDASLQSALKAAQRALRKQRVTPERESDIDFQSFVLQLFDPNSCASQLGEFKPTKFVLWVRQMQVVVLHCVNRVCETSKLSPSRGGGGLEGTASFMWLLESLQSTNGAPFKAVLDCISDFMVWPASVQRDQALCCCLIMIRRFMVNYIVEVGMLDESICIITPLYRFRNPVGVCAKATLTMLAREQRAPGSSFQERLAMEVDEFSLRGVDKAATQQSGTGAGNYPRGTRVYVLVNMNAKQGGSFREKLDWTPRQQDQTELQQSIKPTQLQLLVSMMAHAGLTDRSTELAKIDAQSVDTPSLRTLYRRALVAAMRAQQVCSTIAPSVQRPRLMPCGEGGALA</sequence>
<feature type="compositionally biased region" description="Polar residues" evidence="1">
    <location>
        <begin position="78"/>
        <end position="88"/>
    </location>
</feature>
<accession>A0AAE0GCS5</accession>
<keyword evidence="3" id="KW-1185">Reference proteome</keyword>
<name>A0AAE0GCS5_9CHLO</name>
<dbReference type="AlphaFoldDB" id="A0AAE0GCS5"/>
<dbReference type="EMBL" id="LGRX02007166">
    <property type="protein sequence ID" value="KAK3275543.1"/>
    <property type="molecule type" value="Genomic_DNA"/>
</dbReference>
<proteinExistence type="predicted"/>
<evidence type="ECO:0000313" key="2">
    <source>
        <dbReference type="EMBL" id="KAK3275543.1"/>
    </source>
</evidence>
<gene>
    <name evidence="2" type="ORF">CYMTET_16332</name>
</gene>
<feature type="region of interest" description="Disordered" evidence="1">
    <location>
        <begin position="78"/>
        <end position="123"/>
    </location>
</feature>
<reference evidence="2 3" key="1">
    <citation type="journal article" date="2015" name="Genome Biol. Evol.">
        <title>Comparative Genomics of a Bacterivorous Green Alga Reveals Evolutionary Causalities and Consequences of Phago-Mixotrophic Mode of Nutrition.</title>
        <authorList>
            <person name="Burns J.A."/>
            <person name="Paasch A."/>
            <person name="Narechania A."/>
            <person name="Kim E."/>
        </authorList>
    </citation>
    <scope>NUCLEOTIDE SEQUENCE [LARGE SCALE GENOMIC DNA]</scope>
    <source>
        <strain evidence="2 3">PLY_AMNH</strain>
    </source>
</reference>
<organism evidence="2 3">
    <name type="scientific">Cymbomonas tetramitiformis</name>
    <dbReference type="NCBI Taxonomy" id="36881"/>
    <lineage>
        <taxon>Eukaryota</taxon>
        <taxon>Viridiplantae</taxon>
        <taxon>Chlorophyta</taxon>
        <taxon>Pyramimonadophyceae</taxon>
        <taxon>Pyramimonadales</taxon>
        <taxon>Pyramimonadaceae</taxon>
        <taxon>Cymbomonas</taxon>
    </lineage>
</organism>
<comment type="caution">
    <text evidence="2">The sequence shown here is derived from an EMBL/GenBank/DDBJ whole genome shotgun (WGS) entry which is preliminary data.</text>
</comment>
<feature type="compositionally biased region" description="Polar residues" evidence="1">
    <location>
        <begin position="110"/>
        <end position="119"/>
    </location>
</feature>
<protein>
    <submittedName>
        <fullName evidence="2">Uncharacterized protein</fullName>
    </submittedName>
</protein>
<dbReference type="Proteomes" id="UP001190700">
    <property type="component" value="Unassembled WGS sequence"/>
</dbReference>
<evidence type="ECO:0000313" key="3">
    <source>
        <dbReference type="Proteomes" id="UP001190700"/>
    </source>
</evidence>
<evidence type="ECO:0000256" key="1">
    <source>
        <dbReference type="SAM" id="MobiDB-lite"/>
    </source>
</evidence>